<dbReference type="GO" id="GO:0006935">
    <property type="term" value="P:chemotaxis"/>
    <property type="evidence" value="ECO:0007669"/>
    <property type="project" value="UniProtKB-KW"/>
</dbReference>
<dbReference type="GO" id="GO:0000160">
    <property type="term" value="P:phosphorelay signal transduction system"/>
    <property type="evidence" value="ECO:0007669"/>
    <property type="project" value="InterPro"/>
</dbReference>
<proteinExistence type="predicted"/>
<dbReference type="SMART" id="SM00448">
    <property type="entry name" value="REC"/>
    <property type="match status" value="1"/>
</dbReference>
<dbReference type="InterPro" id="IPR028051">
    <property type="entry name" value="CheX-like_dom"/>
</dbReference>
<evidence type="ECO:0000256" key="2">
    <source>
        <dbReference type="ARBA" id="ARBA00022553"/>
    </source>
</evidence>
<dbReference type="InterPro" id="IPR011006">
    <property type="entry name" value="CheY-like_superfamily"/>
</dbReference>
<evidence type="ECO:0000313" key="5">
    <source>
        <dbReference type="EMBL" id="QNH54304.1"/>
    </source>
</evidence>
<evidence type="ECO:0000256" key="3">
    <source>
        <dbReference type="PROSITE-ProRule" id="PRU00169"/>
    </source>
</evidence>
<name>A0A7G7VJL1_9FIRM</name>
<dbReference type="InterPro" id="IPR050595">
    <property type="entry name" value="Bact_response_regulator"/>
</dbReference>
<dbReference type="KEGG" id="stim:H1B31_10760"/>
<dbReference type="PANTHER" id="PTHR44591:SF3">
    <property type="entry name" value="RESPONSE REGULATORY DOMAIN-CONTAINING PROTEIN"/>
    <property type="match status" value="1"/>
</dbReference>
<dbReference type="RefSeq" id="WP_185980316.1">
    <property type="nucleotide sequence ID" value="NZ_CP060204.1"/>
</dbReference>
<dbReference type="EMBL" id="CP060204">
    <property type="protein sequence ID" value="QNH54304.1"/>
    <property type="molecule type" value="Genomic_DNA"/>
</dbReference>
<evidence type="ECO:0000313" key="6">
    <source>
        <dbReference type="Proteomes" id="UP000515480"/>
    </source>
</evidence>
<dbReference type="PANTHER" id="PTHR44591">
    <property type="entry name" value="STRESS RESPONSE REGULATOR PROTEIN 1"/>
    <property type="match status" value="1"/>
</dbReference>
<evidence type="ECO:0000259" key="4">
    <source>
        <dbReference type="PROSITE" id="PS50110"/>
    </source>
</evidence>
<keyword evidence="6" id="KW-1185">Reference proteome</keyword>
<keyword evidence="1" id="KW-0145">Chemotaxis</keyword>
<dbReference type="SUPFAM" id="SSF52172">
    <property type="entry name" value="CheY-like"/>
    <property type="match status" value="1"/>
</dbReference>
<dbReference type="Proteomes" id="UP000515480">
    <property type="component" value="Chromosome"/>
</dbReference>
<gene>
    <name evidence="5" type="ORF">H1B31_10760</name>
</gene>
<dbReference type="InterPro" id="IPR001789">
    <property type="entry name" value="Sig_transdc_resp-reg_receiver"/>
</dbReference>
<dbReference type="AlphaFoldDB" id="A0A7G7VJL1"/>
<protein>
    <submittedName>
        <fullName evidence="5">Response regulator</fullName>
    </submittedName>
</protein>
<evidence type="ECO:0000256" key="1">
    <source>
        <dbReference type="ARBA" id="ARBA00022500"/>
    </source>
</evidence>
<dbReference type="Gene3D" id="3.40.1550.10">
    <property type="entry name" value="CheC-like"/>
    <property type="match status" value="1"/>
</dbReference>
<dbReference type="Pfam" id="PF13690">
    <property type="entry name" value="CheX"/>
    <property type="match status" value="1"/>
</dbReference>
<keyword evidence="2 3" id="KW-0597">Phosphoprotein</keyword>
<organism evidence="5 6">
    <name type="scientific">Selenomonas timonae</name>
    <dbReference type="NCBI Taxonomy" id="2754044"/>
    <lineage>
        <taxon>Bacteria</taxon>
        <taxon>Bacillati</taxon>
        <taxon>Bacillota</taxon>
        <taxon>Negativicutes</taxon>
        <taxon>Selenomonadales</taxon>
        <taxon>Selenomonadaceae</taxon>
        <taxon>Selenomonas</taxon>
    </lineage>
</organism>
<dbReference type="CDD" id="cd17906">
    <property type="entry name" value="CheX"/>
    <property type="match status" value="1"/>
</dbReference>
<dbReference type="SUPFAM" id="SSF103039">
    <property type="entry name" value="CheC-like"/>
    <property type="match status" value="1"/>
</dbReference>
<accession>A0A7G7VJL1</accession>
<dbReference type="InterPro" id="IPR028976">
    <property type="entry name" value="CheC-like_sf"/>
</dbReference>
<reference evidence="5 6" key="1">
    <citation type="submission" date="2020-07" db="EMBL/GenBank/DDBJ databases">
        <title>Complete genome and description of Selenomonas timonensis sp. nov., a new bacterium isolated from a gingivitis subject.</title>
        <authorList>
            <person name="Antezack A."/>
        </authorList>
    </citation>
    <scope>NUCLEOTIDE SEQUENCE [LARGE SCALE GENOMIC DNA]</scope>
    <source>
        <strain evidence="5 6">Marseille-Q3039</strain>
    </source>
</reference>
<sequence>MGKLRVLIVDDSKISRVMIAENLRDTDFEVCGMAADAVEALRLYTELHPDLVTMDMNLPDANGLECSKRILAADAHAKILMISAMKDLNLITQGKAVGIRAFLQKPVSKSDLVDTLHLICESAVSQESAFRELYAKPFGRGLQQGLAGLLGMEGEVEIEPYDSRSLDVSGVAVIIGITGFTTGRAIFYMDESVIKLFAMHMLGRASVEEVDDVEAVDAVEEAANILAGRAVSKINNVLEGKELRLTPPGTIHGSQVHIVSPRMTTFCISIRLPIGMVRMNVGFAEGE</sequence>
<dbReference type="Gene3D" id="3.40.50.2300">
    <property type="match status" value="1"/>
</dbReference>
<dbReference type="PROSITE" id="PS50110">
    <property type="entry name" value="RESPONSE_REGULATORY"/>
    <property type="match status" value="1"/>
</dbReference>
<dbReference type="Pfam" id="PF00072">
    <property type="entry name" value="Response_reg"/>
    <property type="match status" value="1"/>
</dbReference>
<feature type="modified residue" description="4-aspartylphosphate" evidence="3">
    <location>
        <position position="55"/>
    </location>
</feature>
<feature type="domain" description="Response regulatory" evidence="4">
    <location>
        <begin position="5"/>
        <end position="120"/>
    </location>
</feature>